<protein>
    <submittedName>
        <fullName evidence="2">Uncharacterized protein</fullName>
    </submittedName>
</protein>
<proteinExistence type="predicted"/>
<dbReference type="EMBL" id="CM014086">
    <property type="protein sequence ID" value="TKS76272.1"/>
    <property type="molecule type" value="Genomic_DNA"/>
</dbReference>
<keyword evidence="3" id="KW-1185">Reference proteome</keyword>
<reference evidence="2 3" key="1">
    <citation type="submission" date="2019-01" db="EMBL/GenBank/DDBJ databases">
        <title>Genome Assembly of Collichthys lucidus.</title>
        <authorList>
            <person name="Cai M."/>
            <person name="Xiao S."/>
        </authorList>
    </citation>
    <scope>NUCLEOTIDE SEQUENCE [LARGE SCALE GENOMIC DNA]</scope>
    <source>
        <strain evidence="2">JT15FE1705JMU</strain>
        <tissue evidence="2">Muscle</tissue>
    </source>
</reference>
<dbReference type="AlphaFoldDB" id="A0A4V6AQL9"/>
<evidence type="ECO:0000313" key="3">
    <source>
        <dbReference type="Proteomes" id="UP000298787"/>
    </source>
</evidence>
<evidence type="ECO:0000313" key="2">
    <source>
        <dbReference type="EMBL" id="TKS76272.1"/>
    </source>
</evidence>
<dbReference type="Proteomes" id="UP000298787">
    <property type="component" value="Chromosome 9"/>
</dbReference>
<name>A0A4V6AQL9_COLLU</name>
<keyword evidence="1" id="KW-0732">Signal</keyword>
<gene>
    <name evidence="2" type="ORF">D9C73_009566</name>
</gene>
<evidence type="ECO:0000256" key="1">
    <source>
        <dbReference type="SAM" id="SignalP"/>
    </source>
</evidence>
<feature type="signal peptide" evidence="1">
    <location>
        <begin position="1"/>
        <end position="19"/>
    </location>
</feature>
<organism evidence="2 3">
    <name type="scientific">Collichthys lucidus</name>
    <name type="common">Big head croaker</name>
    <name type="synonym">Sciaena lucida</name>
    <dbReference type="NCBI Taxonomy" id="240159"/>
    <lineage>
        <taxon>Eukaryota</taxon>
        <taxon>Metazoa</taxon>
        <taxon>Chordata</taxon>
        <taxon>Craniata</taxon>
        <taxon>Vertebrata</taxon>
        <taxon>Euteleostomi</taxon>
        <taxon>Actinopterygii</taxon>
        <taxon>Neopterygii</taxon>
        <taxon>Teleostei</taxon>
        <taxon>Neoteleostei</taxon>
        <taxon>Acanthomorphata</taxon>
        <taxon>Eupercaria</taxon>
        <taxon>Sciaenidae</taxon>
        <taxon>Collichthys</taxon>
    </lineage>
</organism>
<feature type="chain" id="PRO_5020654943" evidence="1">
    <location>
        <begin position="20"/>
        <end position="54"/>
    </location>
</feature>
<accession>A0A4V6AQL9</accession>
<sequence length="54" mass="6401">MERLRLALLTALLWQCCRAQQRDTEVALRRMMMQTQLADEKRSTCSPYAENEKL</sequence>